<name>A0A4S2JLD7_9HYME</name>
<dbReference type="SUPFAM" id="SSF48452">
    <property type="entry name" value="TPR-like"/>
    <property type="match status" value="1"/>
</dbReference>
<keyword evidence="2" id="KW-0804">Transcription</keyword>
<dbReference type="GO" id="GO:0005737">
    <property type="term" value="C:cytoplasm"/>
    <property type="evidence" value="ECO:0007669"/>
    <property type="project" value="UniProtKB-SubCell"/>
</dbReference>
<keyword evidence="2" id="KW-0963">Cytoplasm</keyword>
<keyword evidence="4" id="KW-1185">Reference proteome</keyword>
<dbReference type="GO" id="GO:0006402">
    <property type="term" value="P:mRNA catabolic process"/>
    <property type="evidence" value="ECO:0007669"/>
    <property type="project" value="TreeGrafter"/>
</dbReference>
<comment type="subcellular location">
    <subcellularLocation>
        <location evidence="2">Cytoplasm</location>
    </subcellularLocation>
    <subcellularLocation>
        <location evidence="2">Nucleus</location>
    </subcellularLocation>
</comment>
<evidence type="ECO:0000313" key="3">
    <source>
        <dbReference type="EMBL" id="TGZ37015.1"/>
    </source>
</evidence>
<dbReference type="GO" id="GO:0005634">
    <property type="term" value="C:nucleus"/>
    <property type="evidence" value="ECO:0007669"/>
    <property type="project" value="UniProtKB-SubCell"/>
</dbReference>
<dbReference type="STRING" id="300112.A0A4S2JLD7"/>
<dbReference type="Gene3D" id="1.25.40.10">
    <property type="entry name" value="Tetratricopeptide repeat domain"/>
    <property type="match status" value="1"/>
</dbReference>
<dbReference type="AlphaFoldDB" id="A0A4S2JLD7"/>
<dbReference type="InterPro" id="IPR011990">
    <property type="entry name" value="TPR-like_helical_dom_sf"/>
</dbReference>
<dbReference type="EMBL" id="QBLH01003621">
    <property type="protein sequence ID" value="TGZ37015.1"/>
    <property type="molecule type" value="Genomic_DNA"/>
</dbReference>
<dbReference type="Proteomes" id="UP000310200">
    <property type="component" value="Unassembled WGS sequence"/>
</dbReference>
<dbReference type="GO" id="GO:0030014">
    <property type="term" value="C:CCR4-NOT complex"/>
    <property type="evidence" value="ECO:0007669"/>
    <property type="project" value="UniProtKB-UniRule"/>
</dbReference>
<gene>
    <name evidence="3" type="ORF">DBV15_02864</name>
</gene>
<proteinExistence type="inferred from homology"/>
<comment type="function">
    <text evidence="2">Component of the CCR4-NOT complex which is one of the major cellular mRNA deadenylases and is linked to various cellular processes including bulk mRNA degradation, miRNA-mediated repression, translational repression during translational initiation and general transcription regulation.</text>
</comment>
<dbReference type="GO" id="GO:0031047">
    <property type="term" value="P:regulatory ncRNA-mediated gene silencing"/>
    <property type="evidence" value="ECO:0007669"/>
    <property type="project" value="UniProtKB-UniRule"/>
</dbReference>
<dbReference type="GO" id="GO:0017148">
    <property type="term" value="P:negative regulation of translation"/>
    <property type="evidence" value="ECO:0007669"/>
    <property type="project" value="TreeGrafter"/>
</dbReference>
<keyword evidence="2" id="KW-0805">Transcription regulation</keyword>
<comment type="similarity">
    <text evidence="1 2">Belongs to the CNOT10 family.</text>
</comment>
<evidence type="ECO:0000256" key="1">
    <source>
        <dbReference type="ARBA" id="ARBA00010080"/>
    </source>
</evidence>
<evidence type="ECO:0000313" key="4">
    <source>
        <dbReference type="Proteomes" id="UP000310200"/>
    </source>
</evidence>
<dbReference type="PANTHER" id="PTHR12979:SF5">
    <property type="entry name" value="CCR4-NOT TRANSCRIPTION COMPLEX SUBUNIT 10"/>
    <property type="match status" value="1"/>
</dbReference>
<sequence>MSEISETQSKDSVSVITEQERELAQNILLEFQKSSYASCLSYLNKLESLRPTDLKVTHNKVVVEYYKSDLKKTELTRKSLNAICGQILTTDSNETIDDVEKCVMRYNQAVLLYHTKQYNAALQIMTRLFAFIEPMEETLAHKVCLLLIELYIVTEQPDAALSILTYVESQFISTTDSSKISVDKDGVMKSIKEQREQKKDVGDTMTDTFKIKLLKYKARIYLLTHQLKLCKKEWKTLVSLGIVANLEYLRGNYEKARQFLTSKMKENLDFKLCGESSAVLFYNNMACLHLAMGKPILACSYLQRALRANKCALESMQVKDIDPLSSQPLYTLGGNKHYELMYSLGVALLYAGKASKAFDCFTEVAQKVHNNPKLLLRMAECCIYSHKYSNEVDFNIPKRRKDLVQKIIGSGIHKKIILATSLSKDRRYHSEGLSYAIPQPTLEFGYLCLKNALLLLPNTTEPNVPVTTMTTSVSLSVISGHTLGIQHVTLMSRATAIESFNLKISVLAASAYVSLCLGDYILSLEHAKTLLSFNKLPGAYKMLGNLYAAETWYPTTVSTGIAVIRYNLAVAYAIRGELDKSGETLKQANMDVKRTSV</sequence>
<keyword evidence="2" id="KW-0943">RNA-mediated gene silencing</keyword>
<protein>
    <recommendedName>
        <fullName evidence="2">CCR4-NOT transcription complex subunit 10</fullName>
    </recommendedName>
</protein>
<dbReference type="InterPro" id="IPR039740">
    <property type="entry name" value="CNOT10"/>
</dbReference>
<organism evidence="3 4">
    <name type="scientific">Temnothorax longispinosus</name>
    <dbReference type="NCBI Taxonomy" id="300112"/>
    <lineage>
        <taxon>Eukaryota</taxon>
        <taxon>Metazoa</taxon>
        <taxon>Ecdysozoa</taxon>
        <taxon>Arthropoda</taxon>
        <taxon>Hexapoda</taxon>
        <taxon>Insecta</taxon>
        <taxon>Pterygota</taxon>
        <taxon>Neoptera</taxon>
        <taxon>Endopterygota</taxon>
        <taxon>Hymenoptera</taxon>
        <taxon>Apocrita</taxon>
        <taxon>Aculeata</taxon>
        <taxon>Formicoidea</taxon>
        <taxon>Formicidae</taxon>
        <taxon>Myrmicinae</taxon>
        <taxon>Temnothorax</taxon>
    </lineage>
</organism>
<comment type="caution">
    <text evidence="3">The sequence shown here is derived from an EMBL/GenBank/DDBJ whole genome shotgun (WGS) entry which is preliminary data.</text>
</comment>
<accession>A0A4S2JLD7</accession>
<keyword evidence="2" id="KW-0539">Nucleus</keyword>
<evidence type="ECO:0000256" key="2">
    <source>
        <dbReference type="RuleBase" id="RU367083"/>
    </source>
</evidence>
<dbReference type="PANTHER" id="PTHR12979">
    <property type="entry name" value="CCR4-NOT TRANSCRIPTION COMPLEX SUBUNIT 10"/>
    <property type="match status" value="1"/>
</dbReference>
<reference evidence="3 4" key="1">
    <citation type="journal article" date="2019" name="Philos. Trans. R. Soc. Lond., B, Biol. Sci.">
        <title>Ant behaviour and brain gene expression of defending hosts depend on the ecological success of the intruding social parasite.</title>
        <authorList>
            <person name="Kaur R."/>
            <person name="Stoldt M."/>
            <person name="Jongepier E."/>
            <person name="Feldmeyer B."/>
            <person name="Menzel F."/>
            <person name="Bornberg-Bauer E."/>
            <person name="Foitzik S."/>
        </authorList>
    </citation>
    <scope>NUCLEOTIDE SEQUENCE [LARGE SCALE GENOMIC DNA]</scope>
    <source>
        <tissue evidence="3">Whole body</tissue>
    </source>
</reference>
<keyword evidence="2" id="KW-0810">Translation regulation</keyword>